<keyword evidence="3" id="KW-1185">Reference proteome</keyword>
<protein>
    <submittedName>
        <fullName evidence="2">Uncharacterized protein</fullName>
    </submittedName>
</protein>
<reference evidence="2 3" key="1">
    <citation type="submission" date="2014-03" db="EMBL/GenBank/DDBJ databases">
        <title>Draft genome of the hookworm Oesophagostomum dentatum.</title>
        <authorList>
            <person name="Mitreva M."/>
        </authorList>
    </citation>
    <scope>NUCLEOTIDE SEQUENCE [LARGE SCALE GENOMIC DNA]</scope>
    <source>
        <strain evidence="2 3">OD-Hann</strain>
    </source>
</reference>
<feature type="compositionally biased region" description="Basic and acidic residues" evidence="1">
    <location>
        <begin position="1"/>
        <end position="13"/>
    </location>
</feature>
<evidence type="ECO:0000313" key="3">
    <source>
        <dbReference type="Proteomes" id="UP000053660"/>
    </source>
</evidence>
<sequence length="71" mass="7550">MEGEKKPQEHEATGSEAAAAGGGDSFPITLVDDNLSNEGSIPIEKIPSMDVTPVETENNDVHSERDPKSKD</sequence>
<name>A0A0B1SQJ1_OESDE</name>
<accession>A0A0B1SQJ1</accession>
<dbReference type="EMBL" id="KN558280">
    <property type="protein sequence ID" value="KHJ87204.1"/>
    <property type="molecule type" value="Genomic_DNA"/>
</dbReference>
<evidence type="ECO:0000256" key="1">
    <source>
        <dbReference type="SAM" id="MobiDB-lite"/>
    </source>
</evidence>
<gene>
    <name evidence="2" type="ORF">OESDEN_13026</name>
</gene>
<dbReference type="Proteomes" id="UP000053660">
    <property type="component" value="Unassembled WGS sequence"/>
</dbReference>
<organism evidence="2 3">
    <name type="scientific">Oesophagostomum dentatum</name>
    <name type="common">Nodular worm</name>
    <dbReference type="NCBI Taxonomy" id="61180"/>
    <lineage>
        <taxon>Eukaryota</taxon>
        <taxon>Metazoa</taxon>
        <taxon>Ecdysozoa</taxon>
        <taxon>Nematoda</taxon>
        <taxon>Chromadorea</taxon>
        <taxon>Rhabditida</taxon>
        <taxon>Rhabditina</taxon>
        <taxon>Rhabditomorpha</taxon>
        <taxon>Strongyloidea</taxon>
        <taxon>Strongylidae</taxon>
        <taxon>Oesophagostomum</taxon>
    </lineage>
</organism>
<feature type="region of interest" description="Disordered" evidence="1">
    <location>
        <begin position="1"/>
        <end position="71"/>
    </location>
</feature>
<dbReference type="AlphaFoldDB" id="A0A0B1SQJ1"/>
<proteinExistence type="predicted"/>
<feature type="compositionally biased region" description="Basic and acidic residues" evidence="1">
    <location>
        <begin position="59"/>
        <end position="71"/>
    </location>
</feature>
<evidence type="ECO:0000313" key="2">
    <source>
        <dbReference type="EMBL" id="KHJ87204.1"/>
    </source>
</evidence>